<reference evidence="2" key="1">
    <citation type="submission" date="2011-07" db="EMBL/GenBank/DDBJ databases">
        <title>The complete genome of Cyclobacterium marinum DSM 745.</title>
        <authorList>
            <person name="Lucas S."/>
            <person name="Han J."/>
            <person name="Lapidus A."/>
            <person name="Bruce D."/>
            <person name="Goodwin L."/>
            <person name="Pitluck S."/>
            <person name="Peters L."/>
            <person name="Kyrpides N."/>
            <person name="Mavromatis K."/>
            <person name="Ivanova N."/>
            <person name="Ovchinnikova G."/>
            <person name="Chertkov O."/>
            <person name="Detter J.C."/>
            <person name="Tapia R."/>
            <person name="Han C."/>
            <person name="Land M."/>
            <person name="Hauser L."/>
            <person name="Markowitz V."/>
            <person name="Cheng J.-F."/>
            <person name="Hugenholtz P."/>
            <person name="Woyke T."/>
            <person name="Wu D."/>
            <person name="Tindall B."/>
            <person name="Schuetze A."/>
            <person name="Brambilla E."/>
            <person name="Klenk H.-P."/>
            <person name="Eisen J.A."/>
        </authorList>
    </citation>
    <scope>NUCLEOTIDE SEQUENCE [LARGE SCALE GENOMIC DNA]</scope>
    <source>
        <strain evidence="2">ATCC 25205 / DSM 745 / LMG 13164 / NCIMB 1802</strain>
    </source>
</reference>
<keyword evidence="2" id="KW-1185">Reference proteome</keyword>
<organism evidence="1 2">
    <name type="scientific">Cyclobacterium marinum (strain ATCC 25205 / DSM 745 / LMG 13164 / NCIMB 1802)</name>
    <name type="common">Flectobacillus marinus</name>
    <dbReference type="NCBI Taxonomy" id="880070"/>
    <lineage>
        <taxon>Bacteria</taxon>
        <taxon>Pseudomonadati</taxon>
        <taxon>Bacteroidota</taxon>
        <taxon>Cytophagia</taxon>
        <taxon>Cytophagales</taxon>
        <taxon>Cyclobacteriaceae</taxon>
        <taxon>Cyclobacterium</taxon>
    </lineage>
</organism>
<dbReference type="OrthoDB" id="8715852at2"/>
<dbReference type="HOGENOM" id="CLU_1052597_0_0_10"/>
<dbReference type="eggNOG" id="ENOG50338JE">
    <property type="taxonomic scope" value="Bacteria"/>
</dbReference>
<dbReference type="AlphaFoldDB" id="G0IZY1"/>
<protein>
    <submittedName>
        <fullName evidence="1">Uncharacterized protein</fullName>
    </submittedName>
</protein>
<gene>
    <name evidence="1" type="ordered locus">Cycma_2744</name>
</gene>
<name>G0IZY1_CYCMS</name>
<dbReference type="KEGG" id="cmr:Cycma_2744"/>
<dbReference type="Proteomes" id="UP000001635">
    <property type="component" value="Chromosome"/>
</dbReference>
<proteinExistence type="predicted"/>
<evidence type="ECO:0000313" key="2">
    <source>
        <dbReference type="Proteomes" id="UP000001635"/>
    </source>
</evidence>
<dbReference type="EMBL" id="CP002955">
    <property type="protein sequence ID" value="AEL26483.1"/>
    <property type="molecule type" value="Genomic_DNA"/>
</dbReference>
<dbReference type="RefSeq" id="WP_014020774.1">
    <property type="nucleotide sequence ID" value="NC_015914.1"/>
</dbReference>
<sequence length="264" mass="29593">MSQTKYEPFLTIEIDHSYFNGENQAPISILPTNNTTHFFSRYGLVVKQEQGTIVLFASSTVPLVGLFEKVVQDAEINSLDFEMRTEDVFYRNYTDLPVGSNVSSIYSSAGTLDQIEQESIELLPEFEGAQYFDVIGIIQIEVKDLIKILETKKIAKFISKMEARSTFWQYNVFNLNTLNGLAIVSNSGTRFSGPTEVLFSNGWRGLQFASMELIPCREFYSNSFGLVGNGSLIMKGLPIPSVETMEISIIDAVPIAYSSVFVYL</sequence>
<evidence type="ECO:0000313" key="1">
    <source>
        <dbReference type="EMBL" id="AEL26483.1"/>
    </source>
</evidence>
<accession>G0IZY1</accession>